<dbReference type="Proteomes" id="UP000316443">
    <property type="component" value="Unassembled WGS sequence"/>
</dbReference>
<evidence type="ECO:0000259" key="1">
    <source>
        <dbReference type="Pfam" id="PF00534"/>
    </source>
</evidence>
<dbReference type="GO" id="GO:0016757">
    <property type="term" value="F:glycosyltransferase activity"/>
    <property type="evidence" value="ECO:0007669"/>
    <property type="project" value="InterPro"/>
</dbReference>
<organism evidence="2 3">
    <name type="scientific">Microcystis aeruginosa Ma_QC_C_20070703_M131</name>
    <dbReference type="NCBI Taxonomy" id="2486263"/>
    <lineage>
        <taxon>Bacteria</taxon>
        <taxon>Bacillati</taxon>
        <taxon>Cyanobacteriota</taxon>
        <taxon>Cyanophyceae</taxon>
        <taxon>Oscillatoriophycideae</taxon>
        <taxon>Chroococcales</taxon>
        <taxon>Microcystaceae</taxon>
        <taxon>Microcystis</taxon>
    </lineage>
</organism>
<sequence>MSGKLLFLSTPVGFLGSGGGGGVELTLYNLARTLNKQGYAVRVVAPEASQLQDIPLITIAGNAQISAQSQDRQAPILMPENAVLANMWHYAQQVQHQYDLIVNFAYDWLPFYLTPFFVTPVAHLVSMASVSLAMDRIIQKTYSSFPHLLAFHTVAQAETFSISPPYRCLANGLDLSLYHFRADSSPCLAWVGRIAPEKALEDAIAACQRLAVPLRVFGHISDPLYWQNLQDTYSFDLVDYRGFLPTESLQKELGDCFGLLMTPRWVEAFGNVAIEALACGVPVIAYRRGGPVEIIEDGKTGFLVEPDSIEGLVTGIKNLDRIDRSSCRAVAEQKYSLEALANRAINWFEEIFCQ</sequence>
<dbReference type="Pfam" id="PF00534">
    <property type="entry name" value="Glycos_transf_1"/>
    <property type="match status" value="1"/>
</dbReference>
<evidence type="ECO:0000313" key="3">
    <source>
        <dbReference type="Proteomes" id="UP000316443"/>
    </source>
</evidence>
<reference evidence="2 3" key="1">
    <citation type="submission" date="2019-01" db="EMBL/GenBank/DDBJ databases">
        <title>Coherence of Microcystis species and biogeography revealed through population genomics.</title>
        <authorList>
            <person name="Perez-Carrascal O.M."/>
            <person name="Terrat Y."/>
            <person name="Giani A."/>
            <person name="Fortin N."/>
            <person name="Tromas N."/>
            <person name="Shapiro B.J."/>
        </authorList>
    </citation>
    <scope>NUCLEOTIDE SEQUENCE [LARGE SCALE GENOMIC DNA]</scope>
    <source>
        <strain evidence="2">Ma_QC_C_20070703_M131</strain>
    </source>
</reference>
<dbReference type="InterPro" id="IPR050194">
    <property type="entry name" value="Glycosyltransferase_grp1"/>
</dbReference>
<name>A0A551Y5Z7_MICAE</name>
<accession>A0A551Y5Z7</accession>
<evidence type="ECO:0000313" key="2">
    <source>
        <dbReference type="EMBL" id="TRT56394.1"/>
    </source>
</evidence>
<dbReference type="SUPFAM" id="SSF53756">
    <property type="entry name" value="UDP-Glycosyltransferase/glycogen phosphorylase"/>
    <property type="match status" value="1"/>
</dbReference>
<protein>
    <submittedName>
        <fullName evidence="2">Glycosyltransferase</fullName>
    </submittedName>
</protein>
<dbReference type="EMBL" id="SFCA01000087">
    <property type="protein sequence ID" value="TRT56394.1"/>
    <property type="molecule type" value="Genomic_DNA"/>
</dbReference>
<dbReference type="AlphaFoldDB" id="A0A551Y5Z7"/>
<dbReference type="InterPro" id="IPR001296">
    <property type="entry name" value="Glyco_trans_1"/>
</dbReference>
<dbReference type="Gene3D" id="3.40.50.2000">
    <property type="entry name" value="Glycogen Phosphorylase B"/>
    <property type="match status" value="2"/>
</dbReference>
<gene>
    <name evidence="2" type="ORF">EWV85_08100</name>
</gene>
<proteinExistence type="predicted"/>
<feature type="domain" description="Glycosyl transferase family 1" evidence="1">
    <location>
        <begin position="185"/>
        <end position="319"/>
    </location>
</feature>
<dbReference type="PANTHER" id="PTHR45947">
    <property type="entry name" value="SULFOQUINOVOSYL TRANSFERASE SQD2"/>
    <property type="match status" value="1"/>
</dbReference>
<comment type="caution">
    <text evidence="2">The sequence shown here is derived from an EMBL/GenBank/DDBJ whole genome shotgun (WGS) entry which is preliminary data.</text>
</comment>
<keyword evidence="2" id="KW-0808">Transferase</keyword>
<dbReference type="PANTHER" id="PTHR45947:SF3">
    <property type="entry name" value="SULFOQUINOVOSYL TRANSFERASE SQD2"/>
    <property type="match status" value="1"/>
</dbReference>